<evidence type="ECO:0000259" key="1">
    <source>
        <dbReference type="Pfam" id="PF26215"/>
    </source>
</evidence>
<reference evidence="3" key="1">
    <citation type="journal article" date="2016" name="Nature">
        <title>Genome evolution in the allotetraploid frog Xenopus laevis.</title>
        <authorList>
            <person name="Session A.M."/>
            <person name="Uno Y."/>
            <person name="Kwon T."/>
            <person name="Chapman J.A."/>
            <person name="Toyoda A."/>
            <person name="Takahashi S."/>
            <person name="Fukui A."/>
            <person name="Hikosaka A."/>
            <person name="Suzuki A."/>
            <person name="Kondo M."/>
            <person name="van Heeringen S.J."/>
            <person name="Quigley I."/>
            <person name="Heinz S."/>
            <person name="Ogino H."/>
            <person name="Ochi H."/>
            <person name="Hellsten U."/>
            <person name="Lyons J.B."/>
            <person name="Simakov O."/>
            <person name="Putnam N."/>
            <person name="Stites J."/>
            <person name="Kuroki Y."/>
            <person name="Tanaka T."/>
            <person name="Michiue T."/>
            <person name="Watanabe M."/>
            <person name="Bogdanovic O."/>
            <person name="Lister R."/>
            <person name="Georgiou G."/>
            <person name="Paranjpe S.S."/>
            <person name="van Kruijsbergen I."/>
            <person name="Shu S."/>
            <person name="Carlson J."/>
            <person name="Kinoshita T."/>
            <person name="Ohta Y."/>
            <person name="Mawaribuchi S."/>
            <person name="Jenkins J."/>
            <person name="Grimwood J."/>
            <person name="Schmutz J."/>
            <person name="Mitros T."/>
            <person name="Mozaffari S.V."/>
            <person name="Suzuki Y."/>
            <person name="Haramoto Y."/>
            <person name="Yamamoto T.S."/>
            <person name="Takagi C."/>
            <person name="Heald R."/>
            <person name="Miller K."/>
            <person name="Haudenschild C."/>
            <person name="Kitzman J."/>
            <person name="Nakayama T."/>
            <person name="Izutsu Y."/>
            <person name="Robert J."/>
            <person name="Fortriede J."/>
            <person name="Burns K."/>
            <person name="Lotay V."/>
            <person name="Karimi K."/>
            <person name="Yasuoka Y."/>
            <person name="Dichmann D.S."/>
            <person name="Flajnik M.F."/>
            <person name="Houston D.W."/>
            <person name="Shendure J."/>
            <person name="DuPasquier L."/>
            <person name="Vize P.D."/>
            <person name="Zorn A.M."/>
            <person name="Ito M."/>
            <person name="Marcotte E.M."/>
            <person name="Wallingford J.B."/>
            <person name="Ito Y."/>
            <person name="Asashima M."/>
            <person name="Ueno N."/>
            <person name="Matsuda Y."/>
            <person name="Veenstra G.J."/>
            <person name="Fujiyama A."/>
            <person name="Harland R.M."/>
            <person name="Taira M."/>
            <person name="Rokhsar D.S."/>
        </authorList>
    </citation>
    <scope>NUCLEOTIDE SEQUENCE [LARGE SCALE GENOMIC DNA]</scope>
    <source>
        <strain evidence="3">J</strain>
    </source>
</reference>
<dbReference type="PANTHER" id="PTHR21301">
    <property type="entry name" value="REVERSE TRANSCRIPTASE"/>
    <property type="match status" value="1"/>
</dbReference>
<name>A0A974CR91_XENLA</name>
<dbReference type="InterPro" id="IPR058912">
    <property type="entry name" value="HTH_animal"/>
</dbReference>
<evidence type="ECO:0000313" key="2">
    <source>
        <dbReference type="EMBL" id="OCT77271.1"/>
    </source>
</evidence>
<dbReference type="PANTHER" id="PTHR21301:SF12">
    <property type="match status" value="1"/>
</dbReference>
<feature type="non-terminal residue" evidence="2">
    <location>
        <position position="1"/>
    </location>
</feature>
<sequence>FVGDILVLWDGEASTFEKRISVATEAHPTITFTTEVGGNTINFLEVAVNINNGKISTSLFRKETGRNNTLLASSFHPQSVTRANPEGQFIRARRISSTEENYTKAANTLKERFQIRGYNKVDIENSEKIDKGSKRDDLLKYKPKEANKKKQIYHL</sequence>
<gene>
    <name evidence="2" type="ORF">XELAEV_18032470mg</name>
</gene>
<feature type="domain" description="Helix-turn-helix" evidence="1">
    <location>
        <begin position="70"/>
        <end position="125"/>
    </location>
</feature>
<dbReference type="AlphaFoldDB" id="A0A974CR91"/>
<dbReference type="Pfam" id="PF26215">
    <property type="entry name" value="HTH_animal"/>
    <property type="match status" value="1"/>
</dbReference>
<organism evidence="2 3">
    <name type="scientific">Xenopus laevis</name>
    <name type="common">African clawed frog</name>
    <dbReference type="NCBI Taxonomy" id="8355"/>
    <lineage>
        <taxon>Eukaryota</taxon>
        <taxon>Metazoa</taxon>
        <taxon>Chordata</taxon>
        <taxon>Craniata</taxon>
        <taxon>Vertebrata</taxon>
        <taxon>Euteleostomi</taxon>
        <taxon>Amphibia</taxon>
        <taxon>Batrachia</taxon>
        <taxon>Anura</taxon>
        <taxon>Pipoidea</taxon>
        <taxon>Pipidae</taxon>
        <taxon>Xenopodinae</taxon>
        <taxon>Xenopus</taxon>
        <taxon>Xenopus</taxon>
    </lineage>
</organism>
<dbReference type="Proteomes" id="UP000694892">
    <property type="component" value="Chromosome 6L"/>
</dbReference>
<protein>
    <recommendedName>
        <fullName evidence="1">Helix-turn-helix domain-containing protein</fullName>
    </recommendedName>
</protein>
<dbReference type="EMBL" id="CM004476">
    <property type="protein sequence ID" value="OCT77271.1"/>
    <property type="molecule type" value="Genomic_DNA"/>
</dbReference>
<evidence type="ECO:0000313" key="3">
    <source>
        <dbReference type="Proteomes" id="UP000694892"/>
    </source>
</evidence>
<accession>A0A974CR91</accession>
<proteinExistence type="predicted"/>